<dbReference type="OrthoDB" id="2832510at2759"/>
<dbReference type="Proteomes" id="UP000054321">
    <property type="component" value="Unassembled WGS sequence"/>
</dbReference>
<reference evidence="3 4" key="1">
    <citation type="submission" date="2014-04" db="EMBL/GenBank/DDBJ databases">
        <authorList>
            <consortium name="DOE Joint Genome Institute"/>
            <person name="Kuo A."/>
            <person name="Martino E."/>
            <person name="Perotto S."/>
            <person name="Kohler A."/>
            <person name="Nagy L.G."/>
            <person name="Floudas D."/>
            <person name="Copeland A."/>
            <person name="Barry K.W."/>
            <person name="Cichocki N."/>
            <person name="Veneault-Fourrey C."/>
            <person name="LaButti K."/>
            <person name="Lindquist E.A."/>
            <person name="Lipzen A."/>
            <person name="Lundell T."/>
            <person name="Morin E."/>
            <person name="Murat C."/>
            <person name="Sun H."/>
            <person name="Tunlid A."/>
            <person name="Henrissat B."/>
            <person name="Grigoriev I.V."/>
            <person name="Hibbett D.S."/>
            <person name="Martin F."/>
            <person name="Nordberg H.P."/>
            <person name="Cantor M.N."/>
            <person name="Hua S.X."/>
        </authorList>
    </citation>
    <scope>NUCLEOTIDE SEQUENCE [LARGE SCALE GENOMIC DNA]</scope>
    <source>
        <strain evidence="3 4">Zn</strain>
    </source>
</reference>
<dbReference type="InterPro" id="IPR052523">
    <property type="entry name" value="Trichothecene_AcTrans"/>
</dbReference>
<proteinExistence type="predicted"/>
<dbReference type="SUPFAM" id="SSF55729">
    <property type="entry name" value="Acyl-CoA N-acyltransferases (Nat)"/>
    <property type="match status" value="1"/>
</dbReference>
<keyword evidence="4" id="KW-1185">Reference proteome</keyword>
<dbReference type="PANTHER" id="PTHR42791">
    <property type="entry name" value="GNAT FAMILY ACETYLTRANSFERASE"/>
    <property type="match status" value="1"/>
</dbReference>
<dbReference type="Gene3D" id="3.40.630.30">
    <property type="match status" value="1"/>
</dbReference>
<feature type="compositionally biased region" description="Basic and acidic residues" evidence="1">
    <location>
        <begin position="98"/>
        <end position="117"/>
    </location>
</feature>
<name>A0A0C3DI74_OIDMZ</name>
<dbReference type="InterPro" id="IPR016181">
    <property type="entry name" value="Acyl_CoA_acyltransferase"/>
</dbReference>
<dbReference type="GO" id="GO:0016747">
    <property type="term" value="F:acyltransferase activity, transferring groups other than amino-acyl groups"/>
    <property type="evidence" value="ECO:0007669"/>
    <property type="project" value="InterPro"/>
</dbReference>
<gene>
    <name evidence="3" type="ORF">OIDMADRAFT_18614</name>
</gene>
<accession>A0A0C3DI74</accession>
<dbReference type="PROSITE" id="PS51186">
    <property type="entry name" value="GNAT"/>
    <property type="match status" value="1"/>
</dbReference>
<dbReference type="EMBL" id="KN832875">
    <property type="protein sequence ID" value="KIN01693.1"/>
    <property type="molecule type" value="Genomic_DNA"/>
</dbReference>
<evidence type="ECO:0000256" key="1">
    <source>
        <dbReference type="SAM" id="MobiDB-lite"/>
    </source>
</evidence>
<dbReference type="STRING" id="913774.A0A0C3DI74"/>
<evidence type="ECO:0000259" key="2">
    <source>
        <dbReference type="PROSITE" id="PS51186"/>
    </source>
</evidence>
<evidence type="ECO:0000313" key="4">
    <source>
        <dbReference type="Proteomes" id="UP000054321"/>
    </source>
</evidence>
<reference evidence="4" key="2">
    <citation type="submission" date="2015-01" db="EMBL/GenBank/DDBJ databases">
        <title>Evolutionary Origins and Diversification of the Mycorrhizal Mutualists.</title>
        <authorList>
            <consortium name="DOE Joint Genome Institute"/>
            <consortium name="Mycorrhizal Genomics Consortium"/>
            <person name="Kohler A."/>
            <person name="Kuo A."/>
            <person name="Nagy L.G."/>
            <person name="Floudas D."/>
            <person name="Copeland A."/>
            <person name="Barry K.W."/>
            <person name="Cichocki N."/>
            <person name="Veneault-Fourrey C."/>
            <person name="LaButti K."/>
            <person name="Lindquist E.A."/>
            <person name="Lipzen A."/>
            <person name="Lundell T."/>
            <person name="Morin E."/>
            <person name="Murat C."/>
            <person name="Riley R."/>
            <person name="Ohm R."/>
            <person name="Sun H."/>
            <person name="Tunlid A."/>
            <person name="Henrissat B."/>
            <person name="Grigoriev I.V."/>
            <person name="Hibbett D.S."/>
            <person name="Martin F."/>
        </authorList>
    </citation>
    <scope>NUCLEOTIDE SEQUENCE [LARGE SCALE GENOMIC DNA]</scope>
    <source>
        <strain evidence="4">Zn</strain>
    </source>
</reference>
<dbReference type="Pfam" id="PF13673">
    <property type="entry name" value="Acetyltransf_10"/>
    <property type="match status" value="1"/>
</dbReference>
<organism evidence="3 4">
    <name type="scientific">Oidiodendron maius (strain Zn)</name>
    <dbReference type="NCBI Taxonomy" id="913774"/>
    <lineage>
        <taxon>Eukaryota</taxon>
        <taxon>Fungi</taxon>
        <taxon>Dikarya</taxon>
        <taxon>Ascomycota</taxon>
        <taxon>Pezizomycotina</taxon>
        <taxon>Leotiomycetes</taxon>
        <taxon>Leotiomycetes incertae sedis</taxon>
        <taxon>Myxotrichaceae</taxon>
        <taxon>Oidiodendron</taxon>
    </lineage>
</organism>
<feature type="domain" description="N-acetyltransferase" evidence="2">
    <location>
        <begin position="8"/>
        <end position="235"/>
    </location>
</feature>
<evidence type="ECO:0000313" key="3">
    <source>
        <dbReference type="EMBL" id="KIN01693.1"/>
    </source>
</evidence>
<dbReference type="AlphaFoldDB" id="A0A0C3DI74"/>
<feature type="region of interest" description="Disordered" evidence="1">
    <location>
        <begin position="98"/>
        <end position="122"/>
    </location>
</feature>
<dbReference type="CDD" id="cd04301">
    <property type="entry name" value="NAT_SF"/>
    <property type="match status" value="1"/>
</dbReference>
<dbReference type="InParanoid" id="A0A0C3DI74"/>
<sequence length="241" mass="26161">MPVADSKIIISPVLPRDFLTIARLEAAAFADDDFSAVAFGTQRTSDDALASRAASFGAESKPGENIRNMKAVALGFGGEEIVGFASWTFRIGRRGTDGDMRRAEETKAGDEKEKEGGKNTLGPGANLKFFEDSILKGDEHMERSTEGRDYAKLGVLIVSPQHQRKGIGALLLEDGLREADVQGLQVVLGASPEGIGLYRKYGFVDFEVMDLNLWEYEGGEGMGVARHVVMHRPSVLVPETR</sequence>
<protein>
    <recommendedName>
        <fullName evidence="2">N-acetyltransferase domain-containing protein</fullName>
    </recommendedName>
</protein>
<dbReference type="PANTHER" id="PTHR42791:SF17">
    <property type="entry name" value="ACETYLTRANSFERASE, GNAT FAMILY FAMILY (AFU_ORTHOLOGUE AFUA_8G05690)"/>
    <property type="match status" value="1"/>
</dbReference>
<dbReference type="HOGENOM" id="CLU_060131_1_0_1"/>
<dbReference type="InterPro" id="IPR000182">
    <property type="entry name" value="GNAT_dom"/>
</dbReference>